<evidence type="ECO:0000313" key="1">
    <source>
        <dbReference type="EMBL" id="EPQ04377.1"/>
    </source>
</evidence>
<sequence>MKALVLGGFAQMDTETKQQYWSEVLQPLQQRSLRLINQENFQQMCQQEEAKQETTATLEAPCGIAEATQMDNVAILFNS</sequence>
<accession>S7P9S1</accession>
<proteinExistence type="predicted"/>
<evidence type="ECO:0000313" key="2">
    <source>
        <dbReference type="Proteomes" id="UP000052978"/>
    </source>
</evidence>
<name>S7P9S1_MYOBR</name>
<dbReference type="Proteomes" id="UP000052978">
    <property type="component" value="Unassembled WGS sequence"/>
</dbReference>
<dbReference type="AlphaFoldDB" id="S7P9S1"/>
<gene>
    <name evidence="1" type="ORF">D623_10005829</name>
</gene>
<protein>
    <submittedName>
        <fullName evidence="1">Exportin-4</fullName>
    </submittedName>
</protein>
<keyword evidence="2" id="KW-1185">Reference proteome</keyword>
<dbReference type="EMBL" id="KE161540">
    <property type="protein sequence ID" value="EPQ04377.1"/>
    <property type="molecule type" value="Genomic_DNA"/>
</dbReference>
<reference evidence="1 2" key="1">
    <citation type="journal article" date="2013" name="Nat. Commun.">
        <title>Genome analysis reveals insights into physiology and longevity of the Brandt's bat Myotis brandtii.</title>
        <authorList>
            <person name="Seim I."/>
            <person name="Fang X."/>
            <person name="Xiong Z."/>
            <person name="Lobanov A.V."/>
            <person name="Huang Z."/>
            <person name="Ma S."/>
            <person name="Feng Y."/>
            <person name="Turanov A.A."/>
            <person name="Zhu Y."/>
            <person name="Lenz T.L."/>
            <person name="Gerashchenko M.V."/>
            <person name="Fan D."/>
            <person name="Hee Yim S."/>
            <person name="Yao X."/>
            <person name="Jordan D."/>
            <person name="Xiong Y."/>
            <person name="Ma Y."/>
            <person name="Lyapunov A.N."/>
            <person name="Chen G."/>
            <person name="Kulakova O.I."/>
            <person name="Sun Y."/>
            <person name="Lee S.G."/>
            <person name="Bronson R.T."/>
            <person name="Moskalev A.A."/>
            <person name="Sunyaev S.R."/>
            <person name="Zhang G."/>
            <person name="Krogh A."/>
            <person name="Wang J."/>
            <person name="Gladyshev V.N."/>
        </authorList>
    </citation>
    <scope>NUCLEOTIDE SEQUENCE [LARGE SCALE GENOMIC DNA]</scope>
</reference>
<organism evidence="1 2">
    <name type="scientific">Myotis brandtii</name>
    <name type="common">Brandt's bat</name>
    <dbReference type="NCBI Taxonomy" id="109478"/>
    <lineage>
        <taxon>Eukaryota</taxon>
        <taxon>Metazoa</taxon>
        <taxon>Chordata</taxon>
        <taxon>Craniata</taxon>
        <taxon>Vertebrata</taxon>
        <taxon>Euteleostomi</taxon>
        <taxon>Mammalia</taxon>
        <taxon>Eutheria</taxon>
        <taxon>Laurasiatheria</taxon>
        <taxon>Chiroptera</taxon>
        <taxon>Yangochiroptera</taxon>
        <taxon>Vespertilionidae</taxon>
        <taxon>Myotis</taxon>
    </lineage>
</organism>